<evidence type="ECO:0000313" key="4">
    <source>
        <dbReference type="Proteomes" id="UP000002007"/>
    </source>
</evidence>
<dbReference type="EMBL" id="CP000910">
    <property type="protein sequence ID" value="ABY23657.1"/>
    <property type="molecule type" value="Genomic_DNA"/>
</dbReference>
<dbReference type="Pfam" id="PF10646">
    <property type="entry name" value="Germane"/>
    <property type="match status" value="1"/>
</dbReference>
<keyword evidence="4" id="KW-1185">Reference proteome</keyword>
<dbReference type="InterPro" id="IPR019606">
    <property type="entry name" value="GerMN"/>
</dbReference>
<feature type="domain" description="GerMN" evidence="2">
    <location>
        <begin position="72"/>
        <end position="169"/>
    </location>
</feature>
<name>A9WQS8_RENSM</name>
<evidence type="ECO:0000259" key="2">
    <source>
        <dbReference type="SMART" id="SM00909"/>
    </source>
</evidence>
<reference evidence="4" key="1">
    <citation type="journal article" date="2008" name="J. Bacteriol.">
        <title>Genome sequence of the fish pathogen Renibacterium salmoninarum suggests reductive evolution away from an environmental Arthrobacter ancestor.</title>
        <authorList>
            <person name="Wiens G.D."/>
            <person name="Rockey D.D."/>
            <person name="Wu Z."/>
            <person name="Chang J."/>
            <person name="Levy R."/>
            <person name="Crane S."/>
            <person name="Chen D.S."/>
            <person name="Capri G.R."/>
            <person name="Burnett J.R."/>
            <person name="Sudheesh P.S."/>
            <person name="Schipma M.J."/>
            <person name="Burd H."/>
            <person name="Bhattacharyya A."/>
            <person name="Rhodes L.D."/>
            <person name="Kaul R."/>
            <person name="Strom M.S."/>
        </authorList>
    </citation>
    <scope>NUCLEOTIDE SEQUENCE [LARGE SCALE GENOMIC DNA]</scope>
    <source>
        <strain evidence="4">ATCC 33209 / DSM 20767 / JCM 11484 / NBRC 15589 / NCIMB 2235</strain>
    </source>
</reference>
<gene>
    <name evidence="3" type="ordered locus">RSal33209_1924</name>
</gene>
<dbReference type="KEGG" id="rsa:RSal33209_1924"/>
<dbReference type="Proteomes" id="UP000002007">
    <property type="component" value="Chromosome"/>
</dbReference>
<dbReference type="eggNOG" id="COG5401">
    <property type="taxonomic scope" value="Bacteria"/>
</dbReference>
<protein>
    <recommendedName>
        <fullName evidence="2">GerMN domain-containing protein</fullName>
    </recommendedName>
</protein>
<organism evidence="3 4">
    <name type="scientific">Renibacterium salmoninarum (strain ATCC 33209 / DSM 20767 / JCM 11484 / NBRC 15589 / NCIMB 2235)</name>
    <dbReference type="NCBI Taxonomy" id="288705"/>
    <lineage>
        <taxon>Bacteria</taxon>
        <taxon>Bacillati</taxon>
        <taxon>Actinomycetota</taxon>
        <taxon>Actinomycetes</taxon>
        <taxon>Micrococcales</taxon>
        <taxon>Micrococcaceae</taxon>
        <taxon>Renibacterium</taxon>
    </lineage>
</organism>
<dbReference type="HOGENOM" id="CLU_057058_0_0_11"/>
<sequence>MLGVSACSGGTQTTPASNLPLNSNTDNSAVAAAPLEASQSSAKVPVYWLGKNADKSYLYREFLPLDTGDDPIETALELMTKSAPLDSDYSTPWSKASKISASLSGGKTITVDISADAFAKKLENATAQLALQQLVYTATAAAANSGLVDSGQSIQVTVLVDGHTDFSAFDQVKLDRPLSRDASVQAPIWIIDPQQNTAFNASPVNVTGRGLTSEGTLRWTLATIDADKRETPYQNGSTPLTANSQAGNFAFTLNPPPGNYRLTIFSIDPSKPDKQQYSDSKIFTVK</sequence>
<evidence type="ECO:0000256" key="1">
    <source>
        <dbReference type="SAM" id="MobiDB-lite"/>
    </source>
</evidence>
<dbReference type="AlphaFoldDB" id="A9WQS8"/>
<accession>A9WQS8</accession>
<feature type="compositionally biased region" description="Polar residues" evidence="1">
    <location>
        <begin position="8"/>
        <end position="25"/>
    </location>
</feature>
<dbReference type="SMART" id="SM00909">
    <property type="entry name" value="Germane"/>
    <property type="match status" value="1"/>
</dbReference>
<proteinExistence type="predicted"/>
<feature type="region of interest" description="Disordered" evidence="1">
    <location>
        <begin position="1"/>
        <end position="25"/>
    </location>
</feature>
<evidence type="ECO:0000313" key="3">
    <source>
        <dbReference type="EMBL" id="ABY23657.1"/>
    </source>
</evidence>